<keyword evidence="1" id="KW-0732">Signal</keyword>
<reference evidence="4" key="1">
    <citation type="journal article" date="2020" name="Stud. Mycol.">
        <title>101 Dothideomycetes genomes: a test case for predicting lifestyles and emergence of pathogens.</title>
        <authorList>
            <person name="Haridas S."/>
            <person name="Albert R."/>
            <person name="Binder M."/>
            <person name="Bloem J."/>
            <person name="Labutti K."/>
            <person name="Salamov A."/>
            <person name="Andreopoulos B."/>
            <person name="Baker S."/>
            <person name="Barry K."/>
            <person name="Bills G."/>
            <person name="Bluhm B."/>
            <person name="Cannon C."/>
            <person name="Castanera R."/>
            <person name="Culley D."/>
            <person name="Daum C."/>
            <person name="Ezra D."/>
            <person name="Gonzalez J."/>
            <person name="Henrissat B."/>
            <person name="Kuo A."/>
            <person name="Liang C."/>
            <person name="Lipzen A."/>
            <person name="Lutzoni F."/>
            <person name="Magnuson J."/>
            <person name="Mondo S."/>
            <person name="Nolan M."/>
            <person name="Ohm R."/>
            <person name="Pangilinan J."/>
            <person name="Park H.-J."/>
            <person name="Ramirez L."/>
            <person name="Alfaro M."/>
            <person name="Sun H."/>
            <person name="Tritt A."/>
            <person name="Yoshinaga Y."/>
            <person name="Zwiers L.-H."/>
            <person name="Turgeon B."/>
            <person name="Goodwin S."/>
            <person name="Spatafora J."/>
            <person name="Crous P."/>
            <person name="Grigoriev I."/>
        </authorList>
    </citation>
    <scope>NUCLEOTIDE SEQUENCE</scope>
    <source>
        <strain evidence="4">CBS 130266</strain>
    </source>
</reference>
<dbReference type="Proteomes" id="UP000800235">
    <property type="component" value="Unassembled WGS sequence"/>
</dbReference>
<evidence type="ECO:0000256" key="1">
    <source>
        <dbReference type="SAM" id="SignalP"/>
    </source>
</evidence>
<accession>A0A9P4P3A9</accession>
<dbReference type="InterPro" id="IPR025568">
    <property type="entry name" value="DUF4334"/>
</dbReference>
<dbReference type="Gene3D" id="2.40.128.580">
    <property type="entry name" value="GXWXG domain"/>
    <property type="match status" value="1"/>
</dbReference>
<dbReference type="AlphaFoldDB" id="A0A9P4P3A9"/>
<dbReference type="OrthoDB" id="2213372at2759"/>
<sequence length="198" mass="21437">MSPLQSLLLALPLIPTTLAALTPKEAQSQVLSLINDKIAAKPATLSPLWSSLPPIPVSKALGTYHGGLFTGNNTNVTDPINWYGKQILSETSVNPLLVNPPSSVANAKSIVFPYPRADIAQARNVEHEGIVSATIIYAKLPLLDYLRVVKDEGGELILLGKSDLRGKEASPPYFYLRRVEGVRVDMGYKNPYPNTSGF</sequence>
<gene>
    <name evidence="4" type="ORF">EJ08DRAFT_711654</name>
</gene>
<protein>
    <submittedName>
        <fullName evidence="4">Uncharacterized protein</fullName>
    </submittedName>
</protein>
<dbReference type="InterPro" id="IPR025951">
    <property type="entry name" value="GXWXG_dom"/>
</dbReference>
<dbReference type="EMBL" id="MU007010">
    <property type="protein sequence ID" value="KAF2436636.1"/>
    <property type="molecule type" value="Genomic_DNA"/>
</dbReference>
<evidence type="ECO:0000313" key="4">
    <source>
        <dbReference type="EMBL" id="KAF2436636.1"/>
    </source>
</evidence>
<feature type="domain" description="DUF4334" evidence="3">
    <location>
        <begin position="120"/>
        <end position="178"/>
    </location>
</feature>
<organism evidence="4 5">
    <name type="scientific">Tothia fuscella</name>
    <dbReference type="NCBI Taxonomy" id="1048955"/>
    <lineage>
        <taxon>Eukaryota</taxon>
        <taxon>Fungi</taxon>
        <taxon>Dikarya</taxon>
        <taxon>Ascomycota</taxon>
        <taxon>Pezizomycotina</taxon>
        <taxon>Dothideomycetes</taxon>
        <taxon>Pleosporomycetidae</taxon>
        <taxon>Venturiales</taxon>
        <taxon>Cylindrosympodiaceae</taxon>
        <taxon>Tothia</taxon>
    </lineage>
</organism>
<feature type="chain" id="PRO_5040504040" evidence="1">
    <location>
        <begin position="20"/>
        <end position="198"/>
    </location>
</feature>
<dbReference type="Pfam" id="PF14231">
    <property type="entry name" value="GXWXG"/>
    <property type="match status" value="1"/>
</dbReference>
<dbReference type="Pfam" id="PF14232">
    <property type="entry name" value="DUF4334"/>
    <property type="match status" value="1"/>
</dbReference>
<proteinExistence type="predicted"/>
<feature type="signal peptide" evidence="1">
    <location>
        <begin position="1"/>
        <end position="19"/>
    </location>
</feature>
<evidence type="ECO:0000259" key="3">
    <source>
        <dbReference type="Pfam" id="PF14232"/>
    </source>
</evidence>
<evidence type="ECO:0000313" key="5">
    <source>
        <dbReference type="Proteomes" id="UP000800235"/>
    </source>
</evidence>
<name>A0A9P4P3A9_9PEZI</name>
<comment type="caution">
    <text evidence="4">The sequence shown here is derived from an EMBL/GenBank/DDBJ whole genome shotgun (WGS) entry which is preliminary data.</text>
</comment>
<feature type="domain" description="GXWXG" evidence="2">
    <location>
        <begin position="48"/>
        <end position="98"/>
    </location>
</feature>
<evidence type="ECO:0000259" key="2">
    <source>
        <dbReference type="Pfam" id="PF14231"/>
    </source>
</evidence>
<keyword evidence="5" id="KW-1185">Reference proteome</keyword>